<keyword evidence="3" id="KW-1185">Reference proteome</keyword>
<sequence length="166" mass="18594">MSPNRDSGDDSTSSRTRNLAENFVDMDPFRTPLSADGLPLPQSPSTLRTPTTSPHRYLPHLQLISLSGPLESRTSRSSSLMERNSTQGWVRIGNDSSTKFDVQITTLETFDLVRWGEEHRLSAMSMCFRGAAFAHFKYLADAGLILNYARVCESMRNRFGCKLSQS</sequence>
<feature type="compositionally biased region" description="Low complexity" evidence="1">
    <location>
        <begin position="38"/>
        <end position="54"/>
    </location>
</feature>
<reference evidence="2" key="2">
    <citation type="submission" date="2015-06" db="UniProtKB">
        <authorList>
            <consortium name="EnsemblProtists"/>
        </authorList>
    </citation>
    <scope>IDENTIFICATION</scope>
    <source>
        <strain evidence="2">Emoy2</strain>
    </source>
</reference>
<dbReference type="HOGENOM" id="CLU_1605858_0_0_1"/>
<feature type="region of interest" description="Disordered" evidence="1">
    <location>
        <begin position="1"/>
        <end position="54"/>
    </location>
</feature>
<organism evidence="2 3">
    <name type="scientific">Hyaloperonospora arabidopsidis (strain Emoy2)</name>
    <name type="common">Downy mildew agent</name>
    <name type="synonym">Peronospora arabidopsidis</name>
    <dbReference type="NCBI Taxonomy" id="559515"/>
    <lineage>
        <taxon>Eukaryota</taxon>
        <taxon>Sar</taxon>
        <taxon>Stramenopiles</taxon>
        <taxon>Oomycota</taxon>
        <taxon>Peronosporomycetes</taxon>
        <taxon>Peronosporales</taxon>
        <taxon>Peronosporaceae</taxon>
        <taxon>Hyaloperonospora</taxon>
    </lineage>
</organism>
<evidence type="ECO:0000313" key="2">
    <source>
        <dbReference type="EnsemblProtists" id="HpaP800838"/>
    </source>
</evidence>
<dbReference type="InParanoid" id="M4B3I9"/>
<dbReference type="Proteomes" id="UP000011713">
    <property type="component" value="Unassembled WGS sequence"/>
</dbReference>
<dbReference type="AlphaFoldDB" id="M4B3I9"/>
<dbReference type="EnsemblProtists" id="HpaT800838">
    <property type="protein sequence ID" value="HpaP800838"/>
    <property type="gene ID" value="HpaG800838"/>
</dbReference>
<protein>
    <submittedName>
        <fullName evidence="2">Uncharacterized protein</fullName>
    </submittedName>
</protein>
<name>M4B3I9_HYAAE</name>
<dbReference type="EMBL" id="JH598179">
    <property type="status" value="NOT_ANNOTATED_CDS"/>
    <property type="molecule type" value="Genomic_DNA"/>
</dbReference>
<proteinExistence type="predicted"/>
<accession>M4B3I9</accession>
<reference evidence="3" key="1">
    <citation type="journal article" date="2010" name="Science">
        <title>Signatures of adaptation to obligate biotrophy in the Hyaloperonospora arabidopsidis genome.</title>
        <authorList>
            <person name="Baxter L."/>
            <person name="Tripathy S."/>
            <person name="Ishaque N."/>
            <person name="Boot N."/>
            <person name="Cabral A."/>
            <person name="Kemen E."/>
            <person name="Thines M."/>
            <person name="Ah-Fong A."/>
            <person name="Anderson R."/>
            <person name="Badejoko W."/>
            <person name="Bittner-Eddy P."/>
            <person name="Boore J.L."/>
            <person name="Chibucos M.C."/>
            <person name="Coates M."/>
            <person name="Dehal P."/>
            <person name="Delehaunty K."/>
            <person name="Dong S."/>
            <person name="Downton P."/>
            <person name="Dumas B."/>
            <person name="Fabro G."/>
            <person name="Fronick C."/>
            <person name="Fuerstenberg S.I."/>
            <person name="Fulton L."/>
            <person name="Gaulin E."/>
            <person name="Govers F."/>
            <person name="Hughes L."/>
            <person name="Humphray S."/>
            <person name="Jiang R.H."/>
            <person name="Judelson H."/>
            <person name="Kamoun S."/>
            <person name="Kyung K."/>
            <person name="Meijer H."/>
            <person name="Minx P."/>
            <person name="Morris P."/>
            <person name="Nelson J."/>
            <person name="Phuntumart V."/>
            <person name="Qutob D."/>
            <person name="Rehmany A."/>
            <person name="Rougon-Cardoso A."/>
            <person name="Ryden P."/>
            <person name="Torto-Alalibo T."/>
            <person name="Studholme D."/>
            <person name="Wang Y."/>
            <person name="Win J."/>
            <person name="Wood J."/>
            <person name="Clifton S.W."/>
            <person name="Rogers J."/>
            <person name="Van den Ackerveken G."/>
            <person name="Jones J.D."/>
            <person name="McDowell J.M."/>
            <person name="Beynon J."/>
            <person name="Tyler B.M."/>
        </authorList>
    </citation>
    <scope>NUCLEOTIDE SEQUENCE [LARGE SCALE GENOMIC DNA]</scope>
    <source>
        <strain evidence="3">Emoy2</strain>
    </source>
</reference>
<evidence type="ECO:0000256" key="1">
    <source>
        <dbReference type="SAM" id="MobiDB-lite"/>
    </source>
</evidence>
<evidence type="ECO:0000313" key="3">
    <source>
        <dbReference type="Proteomes" id="UP000011713"/>
    </source>
</evidence>
<dbReference type="VEuPathDB" id="FungiDB:HpaG800838"/>